<feature type="binding site" evidence="8">
    <location>
        <position position="337"/>
    </location>
    <ligand>
        <name>Zn(2+)</name>
        <dbReference type="ChEBI" id="CHEBI:29105"/>
    </ligand>
</feature>
<dbReference type="CDD" id="cd09876">
    <property type="entry name" value="PIN_Nob1-like"/>
    <property type="match status" value="1"/>
</dbReference>
<dbReference type="Pfam" id="PF17146">
    <property type="entry name" value="PIN_6"/>
    <property type="match status" value="1"/>
</dbReference>
<evidence type="ECO:0000256" key="2">
    <source>
        <dbReference type="ARBA" id="ARBA00022722"/>
    </source>
</evidence>
<dbReference type="GO" id="GO:0016787">
    <property type="term" value="F:hydrolase activity"/>
    <property type="evidence" value="ECO:0007669"/>
    <property type="project" value="UniProtKB-KW"/>
</dbReference>
<keyword evidence="6 7" id="KW-0539">Nucleus</keyword>
<evidence type="ECO:0000256" key="7">
    <source>
        <dbReference type="PIRNR" id="PIRNR037125"/>
    </source>
</evidence>
<dbReference type="Pfam" id="PF08772">
    <property type="entry name" value="Zn_ribbon_NOB1"/>
    <property type="match status" value="1"/>
</dbReference>
<evidence type="ECO:0000256" key="9">
    <source>
        <dbReference type="SAM" id="MobiDB-lite"/>
    </source>
</evidence>
<feature type="region of interest" description="Disordered" evidence="9">
    <location>
        <begin position="190"/>
        <end position="217"/>
    </location>
</feature>
<evidence type="ECO:0000256" key="4">
    <source>
        <dbReference type="ARBA" id="ARBA00022801"/>
    </source>
</evidence>
<feature type="binding site" evidence="8">
    <location>
        <position position="349"/>
    </location>
    <ligand>
        <name>Zn(2+)</name>
        <dbReference type="ChEBI" id="CHEBI:29105"/>
    </ligand>
</feature>
<evidence type="ECO:0000259" key="10">
    <source>
        <dbReference type="Pfam" id="PF08772"/>
    </source>
</evidence>
<comment type="function">
    <text evidence="7">Required for the synthesis of 40S ribosome subunits. Has a role in processing 20S pre-rRNA into the mature 18S rRNA, where it is required for cleavage at the 3' end of the mature 18S rRNA (D-site). Accompanies the 20S pre-rRNA from the nucleus to the cytoplasm.</text>
</comment>
<dbReference type="AlphaFoldDB" id="A0A2A9NPP1"/>
<dbReference type="InterPro" id="IPR017117">
    <property type="entry name" value="Nob1_euk"/>
</dbReference>
<feature type="binding site" evidence="8">
    <location>
        <position position="352"/>
    </location>
    <ligand>
        <name>Zn(2+)</name>
        <dbReference type="ChEBI" id="CHEBI:29105"/>
    </ligand>
</feature>
<name>A0A2A9NPP1_9AGAR</name>
<dbReference type="Gene3D" id="3.40.50.1010">
    <property type="entry name" value="5'-nuclease"/>
    <property type="match status" value="1"/>
</dbReference>
<organism evidence="12 13">
    <name type="scientific">Amanita thiersii Skay4041</name>
    <dbReference type="NCBI Taxonomy" id="703135"/>
    <lineage>
        <taxon>Eukaryota</taxon>
        <taxon>Fungi</taxon>
        <taxon>Dikarya</taxon>
        <taxon>Basidiomycota</taxon>
        <taxon>Agaricomycotina</taxon>
        <taxon>Agaricomycetes</taxon>
        <taxon>Agaricomycetidae</taxon>
        <taxon>Agaricales</taxon>
        <taxon>Pluteineae</taxon>
        <taxon>Amanitaceae</taxon>
        <taxon>Amanita</taxon>
    </lineage>
</organism>
<feature type="domain" description="Nin one binding (NOB1) Zn-ribbon-like" evidence="10">
    <location>
        <begin position="324"/>
        <end position="401"/>
    </location>
</feature>
<keyword evidence="5 7" id="KW-0862">Zinc</keyword>
<gene>
    <name evidence="12" type="ORF">AMATHDRAFT_47177</name>
</gene>
<dbReference type="GO" id="GO:0005730">
    <property type="term" value="C:nucleolus"/>
    <property type="evidence" value="ECO:0007669"/>
    <property type="project" value="UniProtKB-SubCell"/>
</dbReference>
<keyword evidence="4" id="KW-0378">Hydrolase</keyword>
<dbReference type="STRING" id="703135.A0A2A9NPP1"/>
<dbReference type="GO" id="GO:0046872">
    <property type="term" value="F:metal ion binding"/>
    <property type="evidence" value="ECO:0007669"/>
    <property type="project" value="UniProtKB-UniRule"/>
</dbReference>
<evidence type="ECO:0000256" key="8">
    <source>
        <dbReference type="PIRSR" id="PIRSR037125-1"/>
    </source>
</evidence>
<dbReference type="SUPFAM" id="SSF144206">
    <property type="entry name" value="NOB1 zinc finger-like"/>
    <property type="match status" value="1"/>
</dbReference>
<dbReference type="Proteomes" id="UP000242287">
    <property type="component" value="Unassembled WGS sequence"/>
</dbReference>
<dbReference type="Gene3D" id="6.20.210.10">
    <property type="entry name" value="Nin one binding (NOB1), Zn-ribbon-like"/>
    <property type="match status" value="1"/>
</dbReference>
<evidence type="ECO:0000313" key="13">
    <source>
        <dbReference type="Proteomes" id="UP000242287"/>
    </source>
</evidence>
<dbReference type="FunFam" id="3.40.50.1010:FF:000020">
    <property type="entry name" value="20S-pre-rRNA D-site endonuclease NOB1"/>
    <property type="match status" value="1"/>
</dbReference>
<feature type="domain" description="Ribonuclease PIN" evidence="11">
    <location>
        <begin position="10"/>
        <end position="117"/>
    </location>
</feature>
<keyword evidence="13" id="KW-1185">Reference proteome</keyword>
<dbReference type="GO" id="GO:0030688">
    <property type="term" value="C:preribosome, small subunit precursor"/>
    <property type="evidence" value="ECO:0007669"/>
    <property type="project" value="TreeGrafter"/>
</dbReference>
<sequence length="506" mass="55989">MSTKPRCKHLVLDAGPLLSLSPLRGLAENYYTTPQVLDELKDKKAREHLQQLGLVHGVNIIVKSPDNTSLAHGAFDLNQDEITRCNRYPVIQWAKKTGDYNVLSHSDLCVLALTYSLHEEQGNQHTAKTNTNEACGEWPPIINKADSITTEDSEVKTTVDDITEQLRSTSLAHESTVSDENGAELRSPLQEGQLEEQELHNGSVTDKEEATEEASEPLNVERHAIEAEEQPIPALSPGSQVFQLPPTPIFEDPLDGDDGEGEWITPDNVSLYKSRALNLLPSDGNGKQTEDEEIWAGCMTADFAMQNVSLHIGLNLVGLEGKRIEKIKTWVLRCHACFKLCKDNSKKFCPSCGNPTLIRASVTVARPGADPNSPALQVHLKKNFQYRLRGTKYSIPAPKPGSAKTGPGEGLILREDQAEYMRAQKRAESKREREEARIFKGMVNQAANNASTVGVLSSWMDPDWVPELITTGTGGKGRTTKNSRMDGELPQIGYGKKNPNERKRRR</sequence>
<reference evidence="12 13" key="1">
    <citation type="submission" date="2014-02" db="EMBL/GenBank/DDBJ databases">
        <title>Transposable element dynamics among asymbiotic and ectomycorrhizal Amanita fungi.</title>
        <authorList>
            <consortium name="DOE Joint Genome Institute"/>
            <person name="Hess J."/>
            <person name="Skrede I."/>
            <person name="Wolfe B."/>
            <person name="LaButti K."/>
            <person name="Ohm R.A."/>
            <person name="Grigoriev I.V."/>
            <person name="Pringle A."/>
        </authorList>
    </citation>
    <scope>NUCLEOTIDE SEQUENCE [LARGE SCALE GENOMIC DNA]</scope>
    <source>
        <strain evidence="12 13">SKay4041</strain>
    </source>
</reference>
<proteinExistence type="inferred from homology"/>
<keyword evidence="2" id="KW-0540">Nuclease</keyword>
<evidence type="ECO:0000256" key="5">
    <source>
        <dbReference type="ARBA" id="ARBA00022833"/>
    </source>
</evidence>
<dbReference type="InterPro" id="IPR036283">
    <property type="entry name" value="NOB1_Zf-like_sf"/>
</dbReference>
<dbReference type="InterPro" id="IPR033411">
    <property type="entry name" value="Ribonuclease_PIN"/>
</dbReference>
<evidence type="ECO:0000313" key="12">
    <source>
        <dbReference type="EMBL" id="PFH51284.1"/>
    </source>
</evidence>
<dbReference type="PIRSF" id="PIRSF037125">
    <property type="entry name" value="D-site_20S_pre-rRNA_nuclease"/>
    <property type="match status" value="1"/>
</dbReference>
<evidence type="ECO:0000256" key="6">
    <source>
        <dbReference type="ARBA" id="ARBA00023242"/>
    </source>
</evidence>
<dbReference type="PANTHER" id="PTHR12814">
    <property type="entry name" value="RNA-BINDING PROTEIN NOB1"/>
    <property type="match status" value="1"/>
</dbReference>
<comment type="similarity">
    <text evidence="1 7">Belongs to the NOB1 family.</text>
</comment>
<dbReference type="InterPro" id="IPR014881">
    <property type="entry name" value="NOB1_Zn-bd"/>
</dbReference>
<dbReference type="PANTHER" id="PTHR12814:SF2">
    <property type="entry name" value="RNA-BINDING PROTEIN NOB1"/>
    <property type="match status" value="1"/>
</dbReference>
<dbReference type="OrthoDB" id="446759at2759"/>
<feature type="region of interest" description="Disordered" evidence="9">
    <location>
        <begin position="467"/>
        <end position="506"/>
    </location>
</feature>
<comment type="subcellular location">
    <subcellularLocation>
        <location evidence="7">Nucleus</location>
        <location evidence="7">Nucleolus</location>
    </subcellularLocation>
</comment>
<protein>
    <recommendedName>
        <fullName evidence="7">20S-pre-rRNA D-site endonuclease NOB1</fullName>
    </recommendedName>
</protein>
<dbReference type="GO" id="GO:0005737">
    <property type="term" value="C:cytoplasm"/>
    <property type="evidence" value="ECO:0007669"/>
    <property type="project" value="UniProtKB-ARBA"/>
</dbReference>
<dbReference type="GO" id="GO:0004521">
    <property type="term" value="F:RNA endonuclease activity"/>
    <property type="evidence" value="ECO:0007669"/>
    <property type="project" value="UniProtKB-UniRule"/>
</dbReference>
<evidence type="ECO:0000259" key="11">
    <source>
        <dbReference type="Pfam" id="PF17146"/>
    </source>
</evidence>
<dbReference type="EMBL" id="KZ301989">
    <property type="protein sequence ID" value="PFH51284.1"/>
    <property type="molecule type" value="Genomic_DNA"/>
</dbReference>
<feature type="binding site" evidence="8">
    <location>
        <position position="334"/>
    </location>
    <ligand>
        <name>Zn(2+)</name>
        <dbReference type="ChEBI" id="CHEBI:29105"/>
    </ligand>
</feature>
<evidence type="ECO:0000256" key="3">
    <source>
        <dbReference type="ARBA" id="ARBA00022723"/>
    </source>
</evidence>
<dbReference type="GO" id="GO:0030490">
    <property type="term" value="P:maturation of SSU-rRNA"/>
    <property type="evidence" value="ECO:0007669"/>
    <property type="project" value="TreeGrafter"/>
</dbReference>
<keyword evidence="3 7" id="KW-0479">Metal-binding</keyword>
<dbReference type="InterPro" id="IPR039907">
    <property type="entry name" value="NOB1"/>
</dbReference>
<evidence type="ECO:0000256" key="1">
    <source>
        <dbReference type="ARBA" id="ARBA00005858"/>
    </source>
</evidence>
<accession>A0A2A9NPP1</accession>